<accession>A0A1X9YY75</accession>
<name>A0A1X9YY75_9BACT</name>
<feature type="transmembrane region" description="Helical" evidence="1">
    <location>
        <begin position="33"/>
        <end position="52"/>
    </location>
</feature>
<feature type="transmembrane region" description="Helical" evidence="1">
    <location>
        <begin position="90"/>
        <end position="111"/>
    </location>
</feature>
<proteinExistence type="predicted"/>
<dbReference type="AlphaFoldDB" id="A0A1X9YY75"/>
<reference evidence="3" key="1">
    <citation type="submission" date="2017-05" db="EMBL/GenBank/DDBJ databases">
        <authorList>
            <person name="Ray J."/>
            <person name="Price M."/>
            <person name="Deutschbauer A."/>
        </authorList>
    </citation>
    <scope>NUCLEOTIDE SEQUENCE [LARGE SCALE GENOMIC DNA]</scope>
    <source>
        <strain evidence="3">DSM 19842</strain>
    </source>
</reference>
<feature type="transmembrane region" description="Helical" evidence="1">
    <location>
        <begin position="59"/>
        <end position="78"/>
    </location>
</feature>
<keyword evidence="1" id="KW-0472">Membrane</keyword>
<keyword evidence="1" id="KW-1133">Transmembrane helix</keyword>
<protein>
    <submittedName>
        <fullName evidence="2">Uncharacterized protein</fullName>
    </submittedName>
</protein>
<keyword evidence="3" id="KW-1185">Reference proteome</keyword>
<organism evidence="2 3">
    <name type="scientific">Pontibacter actiniarum</name>
    <dbReference type="NCBI Taxonomy" id="323450"/>
    <lineage>
        <taxon>Bacteria</taxon>
        <taxon>Pseudomonadati</taxon>
        <taxon>Bacteroidota</taxon>
        <taxon>Cytophagia</taxon>
        <taxon>Cytophagales</taxon>
        <taxon>Hymenobacteraceae</taxon>
        <taxon>Pontibacter</taxon>
    </lineage>
</organism>
<feature type="transmembrane region" description="Helical" evidence="1">
    <location>
        <begin position="7"/>
        <end position="27"/>
    </location>
</feature>
<dbReference type="EMBL" id="CP021235">
    <property type="protein sequence ID" value="ARS37763.1"/>
    <property type="molecule type" value="Genomic_DNA"/>
</dbReference>
<sequence>MAMVHPYIVNTINALVLLIAGLVNYFANPAKPPTALVVPFIGLLLLACTYHLRKHNRFVFNTVTALTLLVGSLVIWQIDPEVFEWNRHYILLLVMGISCFAAVAFYVGSFVRERRMGNNSIYKDDL</sequence>
<keyword evidence="1" id="KW-0812">Transmembrane</keyword>
<dbReference type="OrthoDB" id="852153at2"/>
<gene>
    <name evidence="2" type="ORF">CA264_07230</name>
</gene>
<evidence type="ECO:0000313" key="2">
    <source>
        <dbReference type="EMBL" id="ARS37763.1"/>
    </source>
</evidence>
<evidence type="ECO:0000313" key="3">
    <source>
        <dbReference type="Proteomes" id="UP000266292"/>
    </source>
</evidence>
<dbReference type="Proteomes" id="UP000266292">
    <property type="component" value="Chromosome"/>
</dbReference>
<evidence type="ECO:0000256" key="1">
    <source>
        <dbReference type="SAM" id="Phobius"/>
    </source>
</evidence>
<dbReference type="KEGG" id="pact:CA264_07230"/>